<dbReference type="SUPFAM" id="SSF57667">
    <property type="entry name" value="beta-beta-alpha zinc fingers"/>
    <property type="match status" value="1"/>
</dbReference>
<comment type="caution">
    <text evidence="12">The sequence shown here is derived from an EMBL/GenBank/DDBJ whole genome shotgun (WGS) entry which is preliminary data.</text>
</comment>
<evidence type="ECO:0000256" key="5">
    <source>
        <dbReference type="ARBA" id="ARBA00022833"/>
    </source>
</evidence>
<gene>
    <name evidence="12" type="ORF">CYNAS_LOCUS7820</name>
</gene>
<dbReference type="GO" id="GO:0005634">
    <property type="term" value="C:nucleus"/>
    <property type="evidence" value="ECO:0007669"/>
    <property type="project" value="UniProtKB-SubCell"/>
</dbReference>
<dbReference type="PROSITE" id="PS00028">
    <property type="entry name" value="ZINC_FINGER_C2H2_1"/>
    <property type="match status" value="1"/>
</dbReference>
<dbReference type="InterPro" id="IPR036236">
    <property type="entry name" value="Znf_C2H2_sf"/>
</dbReference>
<dbReference type="Gene3D" id="3.30.160.60">
    <property type="entry name" value="Classic Zinc Finger"/>
    <property type="match status" value="1"/>
</dbReference>
<evidence type="ECO:0000256" key="9">
    <source>
        <dbReference type="ARBA" id="ARBA00023242"/>
    </source>
</evidence>
<accession>A0AA36M3J3</accession>
<dbReference type="GO" id="GO:0008270">
    <property type="term" value="F:zinc ion binding"/>
    <property type="evidence" value="ECO:0007669"/>
    <property type="project" value="UniProtKB-KW"/>
</dbReference>
<proteinExistence type="predicted"/>
<dbReference type="Pfam" id="PF00096">
    <property type="entry name" value="zf-C2H2"/>
    <property type="match status" value="1"/>
</dbReference>
<evidence type="ECO:0000259" key="11">
    <source>
        <dbReference type="PROSITE" id="PS50157"/>
    </source>
</evidence>
<keyword evidence="8" id="KW-0804">Transcription</keyword>
<comment type="subcellular location">
    <subcellularLocation>
        <location evidence="1">Nucleus</location>
    </subcellularLocation>
</comment>
<evidence type="ECO:0000256" key="6">
    <source>
        <dbReference type="ARBA" id="ARBA00023015"/>
    </source>
</evidence>
<evidence type="ECO:0000313" key="12">
    <source>
        <dbReference type="EMBL" id="CAJ0595837.1"/>
    </source>
</evidence>
<evidence type="ECO:0000256" key="3">
    <source>
        <dbReference type="ARBA" id="ARBA00022737"/>
    </source>
</evidence>
<evidence type="ECO:0000256" key="7">
    <source>
        <dbReference type="ARBA" id="ARBA00023125"/>
    </source>
</evidence>
<protein>
    <recommendedName>
        <fullName evidence="11">C2H2-type domain-containing protein</fullName>
    </recommendedName>
</protein>
<keyword evidence="2" id="KW-0479">Metal-binding</keyword>
<dbReference type="PROSITE" id="PS50157">
    <property type="entry name" value="ZINC_FINGER_C2H2_2"/>
    <property type="match status" value="1"/>
</dbReference>
<dbReference type="GO" id="GO:0003677">
    <property type="term" value="F:DNA binding"/>
    <property type="evidence" value="ECO:0007669"/>
    <property type="project" value="UniProtKB-KW"/>
</dbReference>
<feature type="domain" description="C2H2-type" evidence="11">
    <location>
        <begin position="108"/>
        <end position="135"/>
    </location>
</feature>
<evidence type="ECO:0000256" key="8">
    <source>
        <dbReference type="ARBA" id="ARBA00023163"/>
    </source>
</evidence>
<keyword evidence="3" id="KW-0677">Repeat</keyword>
<organism evidence="12 13">
    <name type="scientific">Cylicocyclus nassatus</name>
    <name type="common">Nematode worm</name>
    <dbReference type="NCBI Taxonomy" id="53992"/>
    <lineage>
        <taxon>Eukaryota</taxon>
        <taxon>Metazoa</taxon>
        <taxon>Ecdysozoa</taxon>
        <taxon>Nematoda</taxon>
        <taxon>Chromadorea</taxon>
        <taxon>Rhabditida</taxon>
        <taxon>Rhabditina</taxon>
        <taxon>Rhabditomorpha</taxon>
        <taxon>Strongyloidea</taxon>
        <taxon>Strongylidae</taxon>
        <taxon>Cylicocyclus</taxon>
    </lineage>
</organism>
<evidence type="ECO:0000256" key="2">
    <source>
        <dbReference type="ARBA" id="ARBA00022723"/>
    </source>
</evidence>
<keyword evidence="6" id="KW-0805">Transcription regulation</keyword>
<name>A0AA36M3J3_CYLNA</name>
<evidence type="ECO:0000313" key="13">
    <source>
        <dbReference type="Proteomes" id="UP001176961"/>
    </source>
</evidence>
<keyword evidence="5" id="KW-0862">Zinc</keyword>
<keyword evidence="9" id="KW-0539">Nucleus</keyword>
<dbReference type="InterPro" id="IPR013087">
    <property type="entry name" value="Znf_C2H2_type"/>
</dbReference>
<dbReference type="SMART" id="SM00355">
    <property type="entry name" value="ZnF_C2H2"/>
    <property type="match status" value="1"/>
</dbReference>
<dbReference type="FunFam" id="3.30.160.60:FF:001638">
    <property type="entry name" value="Zinc finger protein 668"/>
    <property type="match status" value="1"/>
</dbReference>
<dbReference type="EMBL" id="CATQJL010000112">
    <property type="protein sequence ID" value="CAJ0595837.1"/>
    <property type="molecule type" value="Genomic_DNA"/>
</dbReference>
<sequence>MSSYGGYDRTDFFEPTYLNQIPVAPYDVFYPQAQPHLEPQISGEPVIPYGWRPDWSRPTEWIPPTQILHTLPQDHRNTYGYVDMTNPVEIKPSILKPLTRETPANKPFRCQLCGKSFSQAANLTAHKRVHTGEPYR</sequence>
<keyword evidence="13" id="KW-1185">Reference proteome</keyword>
<evidence type="ECO:0000256" key="10">
    <source>
        <dbReference type="PROSITE-ProRule" id="PRU00042"/>
    </source>
</evidence>
<reference evidence="12" key="1">
    <citation type="submission" date="2023-07" db="EMBL/GenBank/DDBJ databases">
        <authorList>
            <consortium name="CYATHOMIX"/>
        </authorList>
    </citation>
    <scope>NUCLEOTIDE SEQUENCE</scope>
    <source>
        <strain evidence="12">N/A</strain>
    </source>
</reference>
<dbReference type="Proteomes" id="UP001176961">
    <property type="component" value="Unassembled WGS sequence"/>
</dbReference>
<keyword evidence="7" id="KW-0238">DNA-binding</keyword>
<dbReference type="AlphaFoldDB" id="A0AA36M3J3"/>
<evidence type="ECO:0000256" key="1">
    <source>
        <dbReference type="ARBA" id="ARBA00004123"/>
    </source>
</evidence>
<evidence type="ECO:0000256" key="4">
    <source>
        <dbReference type="ARBA" id="ARBA00022771"/>
    </source>
</evidence>
<keyword evidence="4 10" id="KW-0863">Zinc-finger</keyword>